<keyword evidence="2 4" id="KW-0012">Acyltransferase</keyword>
<dbReference type="CDD" id="cd04301">
    <property type="entry name" value="NAT_SF"/>
    <property type="match status" value="1"/>
</dbReference>
<organism evidence="4 5">
    <name type="scientific">Natribaculum luteum</name>
    <dbReference type="NCBI Taxonomy" id="1586232"/>
    <lineage>
        <taxon>Archaea</taxon>
        <taxon>Methanobacteriati</taxon>
        <taxon>Methanobacteriota</taxon>
        <taxon>Stenosarchaea group</taxon>
        <taxon>Halobacteria</taxon>
        <taxon>Halobacteriales</taxon>
        <taxon>Natrialbaceae</taxon>
        <taxon>Natribaculum</taxon>
    </lineage>
</organism>
<feature type="domain" description="N-acetyltransferase" evidence="3">
    <location>
        <begin position="7"/>
        <end position="166"/>
    </location>
</feature>
<protein>
    <submittedName>
        <fullName evidence="4">GNAT family N-acetyltransferase</fullName>
        <ecNumber evidence="4">2.3.-.-</ecNumber>
    </submittedName>
</protein>
<sequence>MAPDEQPVIEPATREDVETLTDYWVDLAREQRQHDSHVLPDANRETIGETLAAHQVGGGLLVARVDGDVVGFASFSLERGTFALDATRGLLSNLYVRPAYRGRGIGTALLEATEEELAQRGADVVTLEAMAKNDAARRFYRRNGYDTHRVAMERSLDDRSENDTHSKEEQ</sequence>
<dbReference type="InterPro" id="IPR016181">
    <property type="entry name" value="Acyl_CoA_acyltransferase"/>
</dbReference>
<dbReference type="EMBL" id="JBHSDJ010000013">
    <property type="protein sequence ID" value="MFC4246167.1"/>
    <property type="molecule type" value="Genomic_DNA"/>
</dbReference>
<evidence type="ECO:0000256" key="2">
    <source>
        <dbReference type="ARBA" id="ARBA00023315"/>
    </source>
</evidence>
<keyword evidence="1 4" id="KW-0808">Transferase</keyword>
<dbReference type="InterPro" id="IPR000182">
    <property type="entry name" value="GNAT_dom"/>
</dbReference>
<dbReference type="EC" id="2.3.-.-" evidence="4"/>
<dbReference type="PROSITE" id="PS51186">
    <property type="entry name" value="GNAT"/>
    <property type="match status" value="1"/>
</dbReference>
<reference evidence="4 5" key="1">
    <citation type="journal article" date="2014" name="Int. J. Syst. Evol. Microbiol.">
        <title>Complete genome sequence of Corynebacterium casei LMG S-19264T (=DSM 44701T), isolated from a smear-ripened cheese.</title>
        <authorList>
            <consortium name="US DOE Joint Genome Institute (JGI-PGF)"/>
            <person name="Walter F."/>
            <person name="Albersmeier A."/>
            <person name="Kalinowski J."/>
            <person name="Ruckert C."/>
        </authorList>
    </citation>
    <scope>NUCLEOTIDE SEQUENCE [LARGE SCALE GENOMIC DNA]</scope>
    <source>
        <strain evidence="4 5">IBRC-M 10912</strain>
    </source>
</reference>
<dbReference type="RefSeq" id="WP_246968088.1">
    <property type="nucleotide sequence ID" value="NZ_CP095397.1"/>
</dbReference>
<comment type="caution">
    <text evidence="4">The sequence shown here is derived from an EMBL/GenBank/DDBJ whole genome shotgun (WGS) entry which is preliminary data.</text>
</comment>
<dbReference type="GO" id="GO:0016746">
    <property type="term" value="F:acyltransferase activity"/>
    <property type="evidence" value="ECO:0007669"/>
    <property type="project" value="UniProtKB-KW"/>
</dbReference>
<dbReference type="GeneID" id="71855060"/>
<name>A0ABD5NVP1_9EURY</name>
<evidence type="ECO:0000313" key="5">
    <source>
        <dbReference type="Proteomes" id="UP001595821"/>
    </source>
</evidence>
<evidence type="ECO:0000259" key="3">
    <source>
        <dbReference type="PROSITE" id="PS51186"/>
    </source>
</evidence>
<dbReference type="SUPFAM" id="SSF55729">
    <property type="entry name" value="Acyl-CoA N-acyltransferases (Nat)"/>
    <property type="match status" value="1"/>
</dbReference>
<dbReference type="AlphaFoldDB" id="A0ABD5NVP1"/>
<dbReference type="Gene3D" id="3.40.630.30">
    <property type="match status" value="1"/>
</dbReference>
<proteinExistence type="predicted"/>
<dbReference type="InterPro" id="IPR050832">
    <property type="entry name" value="Bact_Acetyltransf"/>
</dbReference>
<evidence type="ECO:0000313" key="4">
    <source>
        <dbReference type="EMBL" id="MFC4246167.1"/>
    </source>
</evidence>
<dbReference type="Pfam" id="PF00583">
    <property type="entry name" value="Acetyltransf_1"/>
    <property type="match status" value="1"/>
</dbReference>
<dbReference type="Proteomes" id="UP001595821">
    <property type="component" value="Unassembled WGS sequence"/>
</dbReference>
<accession>A0ABD5NVP1</accession>
<dbReference type="PANTHER" id="PTHR43877">
    <property type="entry name" value="AMINOALKYLPHOSPHONATE N-ACETYLTRANSFERASE-RELATED-RELATED"/>
    <property type="match status" value="1"/>
</dbReference>
<gene>
    <name evidence="4" type="ORF">ACFOZ7_04050</name>
</gene>
<evidence type="ECO:0000256" key="1">
    <source>
        <dbReference type="ARBA" id="ARBA00022679"/>
    </source>
</evidence>